<dbReference type="RefSeq" id="XP_002742226.1">
    <property type="nucleotide sequence ID" value="XM_002742180.2"/>
</dbReference>
<feature type="transmembrane region" description="Helical" evidence="5">
    <location>
        <begin position="289"/>
        <end position="311"/>
    </location>
</feature>
<feature type="transmembrane region" description="Helical" evidence="5">
    <location>
        <begin position="115"/>
        <end position="135"/>
    </location>
</feature>
<keyword evidence="7" id="KW-1185">Reference proteome</keyword>
<accession>A0ABM0H1N4</accession>
<feature type="transmembrane region" description="Helical" evidence="5">
    <location>
        <begin position="14"/>
        <end position="41"/>
    </location>
</feature>
<dbReference type="PROSITE" id="PS50850">
    <property type="entry name" value="MFS"/>
    <property type="match status" value="1"/>
</dbReference>
<dbReference type="PANTHER" id="PTHR11360:SF284">
    <property type="entry name" value="EG:103B4.3 PROTEIN-RELATED"/>
    <property type="match status" value="1"/>
</dbReference>
<dbReference type="Pfam" id="PF07690">
    <property type="entry name" value="MFS_1"/>
    <property type="match status" value="1"/>
</dbReference>
<evidence type="ECO:0000313" key="7">
    <source>
        <dbReference type="Proteomes" id="UP000694865"/>
    </source>
</evidence>
<evidence type="ECO:0000259" key="6">
    <source>
        <dbReference type="PROSITE" id="PS50850"/>
    </source>
</evidence>
<feature type="transmembrane region" description="Helical" evidence="5">
    <location>
        <begin position="84"/>
        <end position="108"/>
    </location>
</feature>
<dbReference type="InterPro" id="IPR036259">
    <property type="entry name" value="MFS_trans_sf"/>
</dbReference>
<evidence type="ECO:0000256" key="2">
    <source>
        <dbReference type="ARBA" id="ARBA00022692"/>
    </source>
</evidence>
<keyword evidence="4 5" id="KW-0472">Membrane</keyword>
<keyword evidence="3 5" id="KW-1133">Transmembrane helix</keyword>
<gene>
    <name evidence="8" type="primary">LOC100371596</name>
</gene>
<dbReference type="InterPro" id="IPR050327">
    <property type="entry name" value="Proton-linked_MCT"/>
</dbReference>
<feature type="transmembrane region" description="Helical" evidence="5">
    <location>
        <begin position="53"/>
        <end position="72"/>
    </location>
</feature>
<feature type="domain" description="Major facilitator superfamily (MFS) profile" evidence="6">
    <location>
        <begin position="14"/>
        <end position="431"/>
    </location>
</feature>
<evidence type="ECO:0000256" key="4">
    <source>
        <dbReference type="ARBA" id="ARBA00023136"/>
    </source>
</evidence>
<comment type="subcellular location">
    <subcellularLocation>
        <location evidence="1">Membrane</location>
        <topology evidence="1">Multi-pass membrane protein</topology>
    </subcellularLocation>
</comment>
<evidence type="ECO:0000256" key="1">
    <source>
        <dbReference type="ARBA" id="ARBA00004141"/>
    </source>
</evidence>
<feature type="transmembrane region" description="Helical" evidence="5">
    <location>
        <begin position="377"/>
        <end position="399"/>
    </location>
</feature>
<keyword evidence="2 5" id="KW-0812">Transmembrane</keyword>
<proteinExistence type="predicted"/>
<evidence type="ECO:0000256" key="3">
    <source>
        <dbReference type="ARBA" id="ARBA00022989"/>
    </source>
</evidence>
<organism evidence="7 8">
    <name type="scientific">Saccoglossus kowalevskii</name>
    <name type="common">Acorn worm</name>
    <dbReference type="NCBI Taxonomy" id="10224"/>
    <lineage>
        <taxon>Eukaryota</taxon>
        <taxon>Metazoa</taxon>
        <taxon>Hemichordata</taxon>
        <taxon>Enteropneusta</taxon>
        <taxon>Harrimaniidae</taxon>
        <taxon>Saccoglossus</taxon>
    </lineage>
</organism>
<feature type="transmembrane region" description="Helical" evidence="5">
    <location>
        <begin position="254"/>
        <end position="277"/>
    </location>
</feature>
<dbReference type="InterPro" id="IPR020846">
    <property type="entry name" value="MFS_dom"/>
</dbReference>
<dbReference type="PRINTS" id="PR01035">
    <property type="entry name" value="TCRTETA"/>
</dbReference>
<evidence type="ECO:0000313" key="8">
    <source>
        <dbReference type="RefSeq" id="XP_002742226.1"/>
    </source>
</evidence>
<name>A0ABM0H1N4_SACKO</name>
<feature type="transmembrane region" description="Helical" evidence="5">
    <location>
        <begin position="173"/>
        <end position="191"/>
    </location>
</feature>
<evidence type="ECO:0000256" key="5">
    <source>
        <dbReference type="SAM" id="Phobius"/>
    </source>
</evidence>
<protein>
    <submittedName>
        <fullName evidence="8">Monocarboxylate transporter 12-like</fullName>
    </submittedName>
</protein>
<dbReference type="InterPro" id="IPR011701">
    <property type="entry name" value="MFS"/>
</dbReference>
<dbReference type="Gene3D" id="1.20.1250.20">
    <property type="entry name" value="MFS general substrate transporter like domains"/>
    <property type="match status" value="2"/>
</dbReference>
<dbReference type="GeneID" id="100371596"/>
<sequence length="468" mass="50895">MQTPTLYNPPDGGWGWAVTFGAFIVLFLAAGLPQCIGVFFFEFRRYYHADAKQVSILGALFFSMVFLLSPISSAMANKIGTRPVVFLGGVISMFGLVISAFASGIGFLCISLGIITGFGCSLGMVPSMAIIGHYFNQKHSVASSMALTGPAFATIILPRLCSILIGKFGWRGSIIIVGALMMNMCVGASFYRPAPMSTDKPRRHRYDDEDTEDEVSDIESSLESLESTYTANEKPKNIKRKICDLALCKDFYRYVMICIVFVFIGFAAAIAMSFLMPRALAAGASRTKAGILMAIVGIVNFISRIILGFLTKCVSPYKIFCIDIFIFAIISIGSTFGKAYIVLLLYAVVFGIFMATLGVLPPIIFRRMVGPDRFQSAMGLSMMCCGIGLLLGPIIGGSIVGNSGSFSAAILLSGFVFLISFSILLTEPCFEKCEFARDVENATKEGFTEDEIIEQLIVSTPKHHMTKY</sequence>
<dbReference type="PANTHER" id="PTHR11360">
    <property type="entry name" value="MONOCARBOXYLATE TRANSPORTER"/>
    <property type="match status" value="1"/>
</dbReference>
<feature type="transmembrane region" description="Helical" evidence="5">
    <location>
        <begin position="343"/>
        <end position="365"/>
    </location>
</feature>
<feature type="transmembrane region" description="Helical" evidence="5">
    <location>
        <begin position="406"/>
        <end position="425"/>
    </location>
</feature>
<dbReference type="InterPro" id="IPR001958">
    <property type="entry name" value="Tet-R_TetA/multi-R_MdtG-like"/>
</dbReference>
<dbReference type="CDD" id="cd17352">
    <property type="entry name" value="MFS_MCT_SLC16"/>
    <property type="match status" value="1"/>
</dbReference>
<reference evidence="8" key="1">
    <citation type="submission" date="2025-08" db="UniProtKB">
        <authorList>
            <consortium name="RefSeq"/>
        </authorList>
    </citation>
    <scope>IDENTIFICATION</scope>
    <source>
        <tissue evidence="8">Testes</tissue>
    </source>
</reference>
<dbReference type="Proteomes" id="UP000694865">
    <property type="component" value="Unplaced"/>
</dbReference>
<feature type="transmembrane region" description="Helical" evidence="5">
    <location>
        <begin position="317"/>
        <end position="336"/>
    </location>
</feature>
<dbReference type="SUPFAM" id="SSF103473">
    <property type="entry name" value="MFS general substrate transporter"/>
    <property type="match status" value="1"/>
</dbReference>